<dbReference type="Gene3D" id="1.10.3330.10">
    <property type="entry name" value="Oxo-4-hydroxy-4-carboxy-5-ureidoimidazoline decarboxylase"/>
    <property type="match status" value="1"/>
</dbReference>
<dbReference type="InterPro" id="IPR018020">
    <property type="entry name" value="OHCU_decarboxylase"/>
</dbReference>
<dbReference type="InterPro" id="IPR017595">
    <property type="entry name" value="OHCU_decarboxylase-2"/>
</dbReference>
<evidence type="ECO:0000256" key="1">
    <source>
        <dbReference type="ARBA" id="ARBA00001163"/>
    </source>
</evidence>
<dbReference type="GO" id="GO:0019628">
    <property type="term" value="P:urate catabolic process"/>
    <property type="evidence" value="ECO:0007669"/>
    <property type="project" value="TreeGrafter"/>
</dbReference>
<keyword evidence="6" id="KW-0456">Lyase</keyword>
<dbReference type="Proteomes" id="UP000034883">
    <property type="component" value="Chromosome"/>
</dbReference>
<evidence type="ECO:0000313" key="8">
    <source>
        <dbReference type="EMBL" id="AKF09419.1"/>
    </source>
</evidence>
<evidence type="ECO:0000256" key="4">
    <source>
        <dbReference type="ARBA" id="ARBA00022631"/>
    </source>
</evidence>
<dbReference type="Pfam" id="PF09349">
    <property type="entry name" value="OHCU_decarbox"/>
    <property type="match status" value="1"/>
</dbReference>
<sequence length="182" mass="19534">MTTGHGIAELLSSLEPNAARRALVRCCASSRWVEAMVRARPFVDDAAVYAAAERIWGALDAPDWLEAFAAHPRIGEDRERLRARFAEAAWSSKEQAGVASASEATLAALAAGNRDYAARFGHVFLVCATGKSAAEMLAALRARLTNDPATELRVAASEQMKITKLRLAKLVDERAAVGDVGR</sequence>
<evidence type="ECO:0000256" key="2">
    <source>
        <dbReference type="ARBA" id="ARBA00004754"/>
    </source>
</evidence>
<dbReference type="OrthoDB" id="9787041at2"/>
<dbReference type="KEGG" id="samy:DB32_006568"/>
<evidence type="ECO:0000256" key="3">
    <source>
        <dbReference type="ARBA" id="ARBA00012257"/>
    </source>
</evidence>
<organism evidence="8 9">
    <name type="scientific">Sandaracinus amylolyticus</name>
    <dbReference type="NCBI Taxonomy" id="927083"/>
    <lineage>
        <taxon>Bacteria</taxon>
        <taxon>Pseudomonadati</taxon>
        <taxon>Myxococcota</taxon>
        <taxon>Polyangia</taxon>
        <taxon>Polyangiales</taxon>
        <taxon>Sandaracinaceae</taxon>
        <taxon>Sandaracinus</taxon>
    </lineage>
</organism>
<comment type="pathway">
    <text evidence="2">Purine metabolism; urate degradation; (S)-allantoin from urate: step 3/3.</text>
</comment>
<gene>
    <name evidence="8" type="ORF">DB32_006568</name>
</gene>
<proteinExistence type="predicted"/>
<dbReference type="GO" id="GO:0006144">
    <property type="term" value="P:purine nucleobase metabolic process"/>
    <property type="evidence" value="ECO:0007669"/>
    <property type="project" value="UniProtKB-KW"/>
</dbReference>
<comment type="catalytic activity">
    <reaction evidence="1">
        <text>5-hydroxy-2-oxo-4-ureido-2,5-dihydro-1H-imidazole-5-carboxylate + H(+) = (S)-allantoin + CO2</text>
        <dbReference type="Rhea" id="RHEA:26301"/>
        <dbReference type="ChEBI" id="CHEBI:15378"/>
        <dbReference type="ChEBI" id="CHEBI:15678"/>
        <dbReference type="ChEBI" id="CHEBI:16526"/>
        <dbReference type="ChEBI" id="CHEBI:58639"/>
        <dbReference type="EC" id="4.1.1.97"/>
    </reaction>
</comment>
<dbReference type="EMBL" id="CP011125">
    <property type="protein sequence ID" value="AKF09419.1"/>
    <property type="molecule type" value="Genomic_DNA"/>
</dbReference>
<dbReference type="EC" id="4.1.1.97" evidence="3"/>
<keyword evidence="4" id="KW-0659">Purine metabolism</keyword>
<dbReference type="AlphaFoldDB" id="A0A0F6SGW8"/>
<dbReference type="NCBIfam" id="TIGR03180">
    <property type="entry name" value="UraD_2"/>
    <property type="match status" value="1"/>
</dbReference>
<reference evidence="8 9" key="1">
    <citation type="submission" date="2015-03" db="EMBL/GenBank/DDBJ databases">
        <title>Genome assembly of Sandaracinus amylolyticus DSM 53668.</title>
        <authorList>
            <person name="Sharma G."/>
            <person name="Subramanian S."/>
        </authorList>
    </citation>
    <scope>NUCLEOTIDE SEQUENCE [LARGE SCALE GENOMIC DNA]</scope>
    <source>
        <strain evidence="8 9">DSM 53668</strain>
    </source>
</reference>
<evidence type="ECO:0000256" key="6">
    <source>
        <dbReference type="ARBA" id="ARBA00023239"/>
    </source>
</evidence>
<dbReference type="GO" id="GO:0051997">
    <property type="term" value="F:2-oxo-4-hydroxy-4-carboxy-5-ureidoimidazoline decarboxylase activity"/>
    <property type="evidence" value="ECO:0007669"/>
    <property type="project" value="UniProtKB-EC"/>
</dbReference>
<dbReference type="PANTHER" id="PTHR43466">
    <property type="entry name" value="2-OXO-4-HYDROXY-4-CARBOXY-5-UREIDOIMIDAZOLINE DECARBOXYLASE-RELATED"/>
    <property type="match status" value="1"/>
</dbReference>
<dbReference type="InterPro" id="IPR036778">
    <property type="entry name" value="OHCU_decarboxylase_sf"/>
</dbReference>
<dbReference type="SUPFAM" id="SSF158694">
    <property type="entry name" value="UraD-Like"/>
    <property type="match status" value="1"/>
</dbReference>
<feature type="domain" description="Oxo-4-hydroxy-4-carboxy-5-ureidoimidazoline decarboxylase" evidence="7">
    <location>
        <begin position="13"/>
        <end position="168"/>
    </location>
</feature>
<protein>
    <recommendedName>
        <fullName evidence="3">2-oxo-4-hydroxy-4-carboxy-5-ureidoimidazoline decarboxylase</fullName>
        <ecNumber evidence="3">4.1.1.97</ecNumber>
    </recommendedName>
</protein>
<dbReference type="NCBIfam" id="NF010372">
    <property type="entry name" value="PRK13798.1"/>
    <property type="match status" value="1"/>
</dbReference>
<keyword evidence="9" id="KW-1185">Reference proteome</keyword>
<accession>A0A0F6SGW8</accession>
<dbReference type="PANTHER" id="PTHR43466:SF1">
    <property type="entry name" value="2-OXO-4-HYDROXY-4-CARBOXY-5-UREIDOIMIDAZOLINE DECARBOXYLASE-RELATED"/>
    <property type="match status" value="1"/>
</dbReference>
<dbReference type="STRING" id="927083.DB32_006568"/>
<evidence type="ECO:0000256" key="5">
    <source>
        <dbReference type="ARBA" id="ARBA00022793"/>
    </source>
</evidence>
<evidence type="ECO:0000313" key="9">
    <source>
        <dbReference type="Proteomes" id="UP000034883"/>
    </source>
</evidence>
<name>A0A0F6SGW8_9BACT</name>
<evidence type="ECO:0000259" key="7">
    <source>
        <dbReference type="Pfam" id="PF09349"/>
    </source>
</evidence>
<keyword evidence="5" id="KW-0210">Decarboxylase</keyword>
<dbReference type="RefSeq" id="WP_053236465.1">
    <property type="nucleotide sequence ID" value="NZ_CP011125.1"/>
</dbReference>